<proteinExistence type="predicted"/>
<dbReference type="Proteomes" id="UP000186104">
    <property type="component" value="Chromosome"/>
</dbReference>
<dbReference type="KEGG" id="dtm:BJL86_0293"/>
<evidence type="ECO:0000313" key="2">
    <source>
        <dbReference type="EMBL" id="ANI91103.1"/>
    </source>
</evidence>
<organism evidence="2 3">
    <name type="scientific">Dietzia timorensis</name>
    <dbReference type="NCBI Taxonomy" id="499555"/>
    <lineage>
        <taxon>Bacteria</taxon>
        <taxon>Bacillati</taxon>
        <taxon>Actinomycetota</taxon>
        <taxon>Actinomycetes</taxon>
        <taxon>Mycobacteriales</taxon>
        <taxon>Dietziaceae</taxon>
        <taxon>Dietzia</taxon>
    </lineage>
</organism>
<name>A0A173LGV5_9ACTN</name>
<dbReference type="AlphaFoldDB" id="A0A173LGV5"/>
<gene>
    <name evidence="2" type="ORF">BJL86_0293</name>
</gene>
<dbReference type="EMBL" id="CP015961">
    <property type="protein sequence ID" value="ANI91103.1"/>
    <property type="molecule type" value="Genomic_DNA"/>
</dbReference>
<evidence type="ECO:0000256" key="1">
    <source>
        <dbReference type="SAM" id="MobiDB-lite"/>
    </source>
</evidence>
<sequence>MEALSDLGFEAYIATGILGADVLRVPDHVLRERLAALRSMVSPLYQRDRRSQSRNIYQHRIVDTFISDLGYDLDEELDWFTEETETWAGGTSNDGDDEPGEFRVEHSSDPGEDAGIVYLATSVGGERWEFHKGDADPYPSVPHGHSAADRRIKLDPYRGWIYDRDGIQTSRLRRRHTIKLWNDEEFRVFAQQALDHYAERHPFFARQVRDERGVLRYRRLPRRR</sequence>
<feature type="region of interest" description="Disordered" evidence="1">
    <location>
        <begin position="86"/>
        <end position="108"/>
    </location>
</feature>
<keyword evidence="3" id="KW-1185">Reference proteome</keyword>
<accession>A0A173LGV5</accession>
<dbReference type="RefSeq" id="WP_156515369.1">
    <property type="nucleotide sequence ID" value="NZ_CP015961.1"/>
</dbReference>
<dbReference type="OrthoDB" id="7058637at2"/>
<evidence type="ECO:0000313" key="3">
    <source>
        <dbReference type="Proteomes" id="UP000186104"/>
    </source>
</evidence>
<protein>
    <submittedName>
        <fullName evidence="2">Uncharacterized protein</fullName>
    </submittedName>
</protein>
<reference evidence="2 3" key="1">
    <citation type="submission" date="2016-06" db="EMBL/GenBank/DDBJ databases">
        <title>Complete genome sequence of a saline-alkali tolerant type strain Dietzia timorensis ID05-A0528T.</title>
        <authorList>
            <person name="Wu X."/>
        </authorList>
    </citation>
    <scope>NUCLEOTIDE SEQUENCE [LARGE SCALE GENOMIC DNA]</scope>
    <source>
        <strain evidence="2 3">ID05-A0528</strain>
    </source>
</reference>